<dbReference type="OrthoDB" id="4500639at2759"/>
<sequence length="123" mass="14165">MWQVHLRYSYSRVFTTSLHIRQLPQEVTIAQIKIYQLPRSRNPTMASKVPAHLPEDLPLPDPKTIDHCTQVQIRYLCGHSSGGEFIKCPQHMRTEDERCSSKSIRHVDGRISSHKCRGCLRSG</sequence>
<name>A0A9W4JAK8_9EURO</name>
<reference evidence="1" key="1">
    <citation type="submission" date="2021-07" db="EMBL/GenBank/DDBJ databases">
        <authorList>
            <person name="Branca A.L. A."/>
        </authorList>
    </citation>
    <scope>NUCLEOTIDE SEQUENCE</scope>
</reference>
<accession>A0A9W4JAK8</accession>
<gene>
    <name evidence="1" type="ORF">PSALAMII_LOCUS5984</name>
</gene>
<dbReference type="EMBL" id="CAJVPA010000186">
    <property type="protein sequence ID" value="CAG8380706.1"/>
    <property type="molecule type" value="Genomic_DNA"/>
</dbReference>
<protein>
    <submittedName>
        <fullName evidence="1">Uncharacterized protein</fullName>
    </submittedName>
</protein>
<dbReference type="Proteomes" id="UP001152646">
    <property type="component" value="Unassembled WGS sequence"/>
</dbReference>
<comment type="caution">
    <text evidence="1">The sequence shown here is derived from an EMBL/GenBank/DDBJ whole genome shotgun (WGS) entry which is preliminary data.</text>
</comment>
<organism evidence="1 2">
    <name type="scientific">Penicillium salamii</name>
    <dbReference type="NCBI Taxonomy" id="1612424"/>
    <lineage>
        <taxon>Eukaryota</taxon>
        <taxon>Fungi</taxon>
        <taxon>Dikarya</taxon>
        <taxon>Ascomycota</taxon>
        <taxon>Pezizomycotina</taxon>
        <taxon>Eurotiomycetes</taxon>
        <taxon>Eurotiomycetidae</taxon>
        <taxon>Eurotiales</taxon>
        <taxon>Aspergillaceae</taxon>
        <taxon>Penicillium</taxon>
    </lineage>
</organism>
<evidence type="ECO:0000313" key="1">
    <source>
        <dbReference type="EMBL" id="CAG8380706.1"/>
    </source>
</evidence>
<evidence type="ECO:0000313" key="2">
    <source>
        <dbReference type="Proteomes" id="UP001152646"/>
    </source>
</evidence>
<dbReference type="AlphaFoldDB" id="A0A9W4JAK8"/>
<proteinExistence type="predicted"/>